<dbReference type="InterPro" id="IPR046931">
    <property type="entry name" value="HTH_61"/>
</dbReference>
<dbReference type="InterPro" id="IPR048960">
    <property type="entry name" value="POLQ-like_helical"/>
</dbReference>
<dbReference type="PROSITE" id="PS51194">
    <property type="entry name" value="HELICASE_CTER"/>
    <property type="match status" value="1"/>
</dbReference>
<dbReference type="PROSITE" id="PS51192">
    <property type="entry name" value="HELICASE_ATP_BIND_1"/>
    <property type="match status" value="1"/>
</dbReference>
<proteinExistence type="predicted"/>
<dbReference type="PANTHER" id="PTHR47961">
    <property type="entry name" value="DNA POLYMERASE THETA, PUTATIVE (AFU_ORTHOLOGUE AFUA_1G05260)-RELATED"/>
    <property type="match status" value="1"/>
</dbReference>
<dbReference type="InterPro" id="IPR057220">
    <property type="entry name" value="DUF7898"/>
</dbReference>
<dbReference type="SUPFAM" id="SSF46785">
    <property type="entry name" value="Winged helix' DNA-binding domain"/>
    <property type="match status" value="1"/>
</dbReference>
<dbReference type="SUPFAM" id="SSF52540">
    <property type="entry name" value="P-loop containing nucleoside triphosphate hydrolases"/>
    <property type="match status" value="1"/>
</dbReference>
<reference evidence="9 10" key="1">
    <citation type="submission" date="2015-04" db="EMBL/GenBank/DDBJ databases">
        <authorList>
            <person name="Syromyatnikov M.Y."/>
            <person name="Popov V.N."/>
        </authorList>
    </citation>
    <scope>NUCLEOTIDE SEQUENCE [LARGE SCALE GENOMIC DNA]</scope>
    <source>
        <strain evidence="9">WF-38-12</strain>
    </source>
</reference>
<sequence length="949" mass="104628">MAPGQPFQSHGFQTSIDTARQQTTTTTTTATATAAGMKRPLQTLEDRQPLVKTAASLHSYTRDQDSTPEKINGKNNNNTVNNNHRQRRPVGIVPASEATHTSRIVASAVSGPATALAPPPATQARPQPAASPLLSLQHPKYGLPPALVSNFKAIGIDSIYPWQASCLLGRGHLSGDRNLLYSAPTGGGKSLVSDVLLLKRVIENPARKAILVLPYVAVVQEKLKWLRRIVQDVEKNIQVDDNDDAAAKPWTRPPKEIRITGFFGGSKSRTTWADTDIAICTIEKANSLVNAAIEECTIGDLAAIVVDEIHMLDDNSRGYLLELMVTKLLLLQQDIQVIGMSATISNKDLLAKWLRASYYGSDHRPVPIEEYLVYENIIYQAAQSKEFFQTATKLDPASLLQASLEPYRVIDASPFKQLASPTVSAMVALAIETATAGFGALVFCGSRHACQSNAMLISSAMQPSSVPDAEILEKRLDLLADLQSLPCGLDPVLQVTVPSGVAFHHAGLTSEERDLIADAYDRGIIKVIVATCSLAAGVNLPARRVIMQGARMGRDLVGPALLRQMRGRAGRKGKDTIGETFLICEKADLEDVAEIWDAEIPAIESCLAQDNKGVKRALLEAIATRLVSGREAIEEYMRCTLLYRTREVAEIEKLTEASLKELVDTELLHLREDESYEATKLGGAIVASSFSPDDGLFIYQELKRALEAFVMDGEMHIFYMFTPISVAMNNVIDWTVFRDQLDALDESGIRALQFIGVQPGFVNNMAQCGRTLKTDSPAQLNLARIYHRAYTAFQLRDLSNEVPLSTISHRYRTPRGVVQTLAQTCHGFAAGMVKFCQRMGWGMLAVVLDHMRDRLQAGARDDLLEMAQVTFVKSRTARLLWENGFRSVRALAEADPKDIVPVLMMSRPRKLQEQKEIERYSEKIQRKAEIIVSSANRIYELQMQVEIEE</sequence>
<keyword evidence="3" id="KW-0347">Helicase</keyword>
<dbReference type="Pfam" id="PF25453">
    <property type="entry name" value="DUF7898"/>
    <property type="match status" value="1"/>
</dbReference>
<dbReference type="EMBL" id="CVMT01000007">
    <property type="protein sequence ID" value="CRG90394.1"/>
    <property type="molecule type" value="Genomic_DNA"/>
</dbReference>
<dbReference type="InterPro" id="IPR011545">
    <property type="entry name" value="DEAD/DEAH_box_helicase_dom"/>
</dbReference>
<dbReference type="InterPro" id="IPR050474">
    <property type="entry name" value="Hel308_SKI2-like"/>
</dbReference>
<feature type="region of interest" description="Disordered" evidence="6">
    <location>
        <begin position="1"/>
        <end position="43"/>
    </location>
</feature>
<name>A0A0U1M4D0_TALIS</name>
<evidence type="ECO:0000256" key="5">
    <source>
        <dbReference type="ARBA" id="ARBA00048988"/>
    </source>
</evidence>
<dbReference type="InterPro" id="IPR014001">
    <property type="entry name" value="Helicase_ATP-bd"/>
</dbReference>
<dbReference type="CDD" id="cd18026">
    <property type="entry name" value="DEXHc_POLQ-like"/>
    <property type="match status" value="1"/>
</dbReference>
<dbReference type="Gene3D" id="1.10.3380.30">
    <property type="match status" value="1"/>
</dbReference>
<feature type="compositionally biased region" description="Polar residues" evidence="6">
    <location>
        <begin position="1"/>
        <end position="17"/>
    </location>
</feature>
<dbReference type="Gene3D" id="3.40.50.300">
    <property type="entry name" value="P-loop containing nucleotide triphosphate hydrolases"/>
    <property type="match status" value="2"/>
</dbReference>
<keyword evidence="2" id="KW-0378">Hydrolase</keyword>
<dbReference type="AlphaFoldDB" id="A0A0U1M4D0"/>
<comment type="catalytic activity">
    <reaction evidence="5">
        <text>ATP + H2O = ADP + phosphate + H(+)</text>
        <dbReference type="Rhea" id="RHEA:13065"/>
        <dbReference type="ChEBI" id="CHEBI:15377"/>
        <dbReference type="ChEBI" id="CHEBI:15378"/>
        <dbReference type="ChEBI" id="CHEBI:30616"/>
        <dbReference type="ChEBI" id="CHEBI:43474"/>
        <dbReference type="ChEBI" id="CHEBI:456216"/>
        <dbReference type="EC" id="5.6.2.4"/>
    </reaction>
</comment>
<dbReference type="Pfam" id="PF20470">
    <property type="entry name" value="HTH_61"/>
    <property type="match status" value="1"/>
</dbReference>
<feature type="compositionally biased region" description="Low complexity" evidence="6">
    <location>
        <begin position="18"/>
        <end position="35"/>
    </location>
</feature>
<dbReference type="OMA" id="MFLNANI"/>
<dbReference type="Pfam" id="PF00271">
    <property type="entry name" value="Helicase_C"/>
    <property type="match status" value="1"/>
</dbReference>
<dbReference type="Gene3D" id="1.10.3380.20">
    <property type="match status" value="1"/>
</dbReference>
<dbReference type="PANTHER" id="PTHR47961:SF6">
    <property type="entry name" value="DNA-DIRECTED DNA POLYMERASE"/>
    <property type="match status" value="1"/>
</dbReference>
<dbReference type="FunFam" id="1.10.3380.20:FF:000005">
    <property type="entry name" value="DNA-directed DNA polymerase theta, putative"/>
    <property type="match status" value="1"/>
</dbReference>
<dbReference type="STRING" id="28573.A0A0U1M4D0"/>
<dbReference type="FunFam" id="3.40.50.300:FF:000968">
    <property type="entry name" value="Helicase and polymerase-containing protein TEBICHI"/>
    <property type="match status" value="1"/>
</dbReference>
<feature type="compositionally biased region" description="Low complexity" evidence="6">
    <location>
        <begin position="73"/>
        <end position="83"/>
    </location>
</feature>
<feature type="region of interest" description="Disordered" evidence="6">
    <location>
        <begin position="58"/>
        <end position="89"/>
    </location>
</feature>
<evidence type="ECO:0000256" key="3">
    <source>
        <dbReference type="ARBA" id="ARBA00022806"/>
    </source>
</evidence>
<dbReference type="Pfam" id="PF00270">
    <property type="entry name" value="DEAD"/>
    <property type="match status" value="1"/>
</dbReference>
<dbReference type="CDD" id="cd18795">
    <property type="entry name" value="SF2_C_Ski2"/>
    <property type="match status" value="1"/>
</dbReference>
<dbReference type="GO" id="GO:0003676">
    <property type="term" value="F:nucleic acid binding"/>
    <property type="evidence" value="ECO:0007669"/>
    <property type="project" value="InterPro"/>
</dbReference>
<evidence type="ECO:0000313" key="9">
    <source>
        <dbReference type="EMBL" id="CRG90394.1"/>
    </source>
</evidence>
<gene>
    <name evidence="9" type="ORF">PISL3812_07438</name>
</gene>
<dbReference type="InterPro" id="IPR001650">
    <property type="entry name" value="Helicase_C-like"/>
</dbReference>
<feature type="domain" description="Helicase ATP-binding" evidence="7">
    <location>
        <begin position="170"/>
        <end position="362"/>
    </location>
</feature>
<protein>
    <submittedName>
        <fullName evidence="9">DNA polymerase theta subunit</fullName>
    </submittedName>
</protein>
<evidence type="ECO:0000259" key="7">
    <source>
        <dbReference type="PROSITE" id="PS51192"/>
    </source>
</evidence>
<feature type="compositionally biased region" description="Basic and acidic residues" evidence="6">
    <location>
        <begin position="60"/>
        <end position="72"/>
    </location>
</feature>
<dbReference type="InterPro" id="IPR036390">
    <property type="entry name" value="WH_DNA-bd_sf"/>
</dbReference>
<dbReference type="SMART" id="SM00487">
    <property type="entry name" value="DEXDc"/>
    <property type="match status" value="1"/>
</dbReference>
<evidence type="ECO:0000256" key="4">
    <source>
        <dbReference type="ARBA" id="ARBA00022840"/>
    </source>
</evidence>
<evidence type="ECO:0000256" key="1">
    <source>
        <dbReference type="ARBA" id="ARBA00022741"/>
    </source>
</evidence>
<dbReference type="Proteomes" id="UP000054383">
    <property type="component" value="Unassembled WGS sequence"/>
</dbReference>
<dbReference type="SMART" id="SM00490">
    <property type="entry name" value="HELICc"/>
    <property type="match status" value="1"/>
</dbReference>
<accession>A0A0U1M4D0</accession>
<dbReference type="SUPFAM" id="SSF158702">
    <property type="entry name" value="Sec63 N-terminal domain-like"/>
    <property type="match status" value="1"/>
</dbReference>
<dbReference type="GO" id="GO:0016787">
    <property type="term" value="F:hydrolase activity"/>
    <property type="evidence" value="ECO:0007669"/>
    <property type="project" value="UniProtKB-KW"/>
</dbReference>
<evidence type="ECO:0000256" key="6">
    <source>
        <dbReference type="SAM" id="MobiDB-lite"/>
    </source>
</evidence>
<dbReference type="InterPro" id="IPR027417">
    <property type="entry name" value="P-loop_NTPase"/>
</dbReference>
<dbReference type="GO" id="GO:0005524">
    <property type="term" value="F:ATP binding"/>
    <property type="evidence" value="ECO:0007669"/>
    <property type="project" value="UniProtKB-KW"/>
</dbReference>
<feature type="domain" description="Helicase C-terminal" evidence="8">
    <location>
        <begin position="425"/>
        <end position="614"/>
    </location>
</feature>
<evidence type="ECO:0000313" key="10">
    <source>
        <dbReference type="Proteomes" id="UP000054383"/>
    </source>
</evidence>
<organism evidence="9 10">
    <name type="scientific">Talaromyces islandicus</name>
    <name type="common">Penicillium islandicum</name>
    <dbReference type="NCBI Taxonomy" id="28573"/>
    <lineage>
        <taxon>Eukaryota</taxon>
        <taxon>Fungi</taxon>
        <taxon>Dikarya</taxon>
        <taxon>Ascomycota</taxon>
        <taxon>Pezizomycotina</taxon>
        <taxon>Eurotiomycetes</taxon>
        <taxon>Eurotiomycetidae</taxon>
        <taxon>Eurotiales</taxon>
        <taxon>Trichocomaceae</taxon>
        <taxon>Talaromyces</taxon>
        <taxon>Talaromyces sect. Islandici</taxon>
    </lineage>
</organism>
<dbReference type="GO" id="GO:0043138">
    <property type="term" value="F:3'-5' DNA helicase activity"/>
    <property type="evidence" value="ECO:0007669"/>
    <property type="project" value="UniProtKB-EC"/>
</dbReference>
<dbReference type="OrthoDB" id="2320933at2759"/>
<keyword evidence="10" id="KW-1185">Reference proteome</keyword>
<keyword evidence="1" id="KW-0547">Nucleotide-binding</keyword>
<evidence type="ECO:0000256" key="2">
    <source>
        <dbReference type="ARBA" id="ARBA00022801"/>
    </source>
</evidence>
<evidence type="ECO:0000259" key="8">
    <source>
        <dbReference type="PROSITE" id="PS51194"/>
    </source>
</evidence>
<keyword evidence="4" id="KW-0067">ATP-binding</keyword>
<dbReference type="Pfam" id="PF21099">
    <property type="entry name" value="POLQ_helical"/>
    <property type="match status" value="1"/>
</dbReference>